<accession>A0A5S9N4V2</accession>
<dbReference type="AlphaFoldDB" id="A0A5S9N4V2"/>
<protein>
    <submittedName>
        <fullName evidence="10">2-aminoethylphosphonate transport system permease protein PhnV</fullName>
    </submittedName>
</protein>
<evidence type="ECO:0000256" key="4">
    <source>
        <dbReference type="ARBA" id="ARBA00022519"/>
    </source>
</evidence>
<dbReference type="PANTHER" id="PTHR43357:SF3">
    <property type="entry name" value="FE(3+)-TRANSPORT SYSTEM PERMEASE PROTEIN FBPB 2"/>
    <property type="match status" value="1"/>
</dbReference>
<feature type="transmembrane region" description="Helical" evidence="8">
    <location>
        <begin position="47"/>
        <end position="73"/>
    </location>
</feature>
<evidence type="ECO:0000259" key="9">
    <source>
        <dbReference type="PROSITE" id="PS50928"/>
    </source>
</evidence>
<keyword evidence="6 8" id="KW-1133">Transmembrane helix</keyword>
<reference evidence="10 11" key="1">
    <citation type="submission" date="2019-11" db="EMBL/GenBank/DDBJ databases">
        <authorList>
            <person name="Holert J."/>
        </authorList>
    </citation>
    <scope>NUCLEOTIDE SEQUENCE [LARGE SCALE GENOMIC DNA]</scope>
    <source>
        <strain evidence="10">BC5_2</strain>
    </source>
</reference>
<feature type="transmembrane region" description="Helical" evidence="8">
    <location>
        <begin position="399"/>
        <end position="422"/>
    </location>
</feature>
<organism evidence="10 11">
    <name type="scientific">BD1-7 clade bacterium</name>
    <dbReference type="NCBI Taxonomy" id="2029982"/>
    <lineage>
        <taxon>Bacteria</taxon>
        <taxon>Pseudomonadati</taxon>
        <taxon>Pseudomonadota</taxon>
        <taxon>Gammaproteobacteria</taxon>
        <taxon>Cellvibrionales</taxon>
        <taxon>Spongiibacteraceae</taxon>
        <taxon>BD1-7 clade</taxon>
    </lineage>
</organism>
<evidence type="ECO:0000313" key="10">
    <source>
        <dbReference type="EMBL" id="CAA0084534.1"/>
    </source>
</evidence>
<sequence length="533" mass="58820">MLKRHYLLLAPVVLMVLVPIIAVFSAWTEVDTSLWRHFLQTRLPELLWNTILLMVLVGAGVVLVGVGLAWLICRYDFVGRRWLEWALILPMAVPAYVMAFVYLGVFDYSGPLQSLLRDAGLEWLTVNDIRNPVTVALVMTSVLYPYVYLLARNAFLNQSASMIEAAQSLGASPRRVVWTVQLGMARPAIVAGLALALMETLADFGTVAIFNYDTFTVAIYKAWFDYFDLQLACQLASLLLTLVFVALLLEGASRGRKTYAGQGRQPQRKSLTGLPAIAVLVLIGSVLLLSFVLPSVQLVIWALNDVSAQWNSRFYDLVWHTLVLAVGAAILTASVALGLALMQRFQTSRWVSRGIAVAKLGYALPGTVLAVGIVVPLGWFEKSTLGLKQSLSLGPDHWILGSVFALLMAYMIRFLTVGFGPLETSFSRISQSLPEAARSLGASRLRVFRQVYLPLVRPGLALAILLVFVDVMKEMPATLLMRPFGWDTLAVRIYELTSEGEYQLAALPALCLLVVGLIPIALTLQQQRHQTRV</sequence>
<dbReference type="PROSITE" id="PS50928">
    <property type="entry name" value="ABC_TM1"/>
    <property type="match status" value="2"/>
</dbReference>
<feature type="transmembrane region" description="Helical" evidence="8">
    <location>
        <begin position="360"/>
        <end position="379"/>
    </location>
</feature>
<dbReference type="SUPFAM" id="SSF161098">
    <property type="entry name" value="MetI-like"/>
    <property type="match status" value="2"/>
</dbReference>
<dbReference type="InterPro" id="IPR000515">
    <property type="entry name" value="MetI-like"/>
</dbReference>
<evidence type="ECO:0000256" key="5">
    <source>
        <dbReference type="ARBA" id="ARBA00022692"/>
    </source>
</evidence>
<evidence type="ECO:0000256" key="8">
    <source>
        <dbReference type="RuleBase" id="RU363032"/>
    </source>
</evidence>
<feature type="domain" description="ABC transmembrane type-1" evidence="9">
    <location>
        <begin position="47"/>
        <end position="248"/>
    </location>
</feature>
<feature type="transmembrane region" description="Helical" evidence="8">
    <location>
        <begin position="7"/>
        <end position="27"/>
    </location>
</feature>
<keyword evidence="7 8" id="KW-0472">Membrane</keyword>
<feature type="transmembrane region" description="Helical" evidence="8">
    <location>
        <begin position="188"/>
        <end position="209"/>
    </location>
</feature>
<feature type="transmembrane region" description="Helical" evidence="8">
    <location>
        <begin position="133"/>
        <end position="151"/>
    </location>
</feature>
<dbReference type="EMBL" id="CACSII010000001">
    <property type="protein sequence ID" value="CAA0084534.1"/>
    <property type="molecule type" value="Genomic_DNA"/>
</dbReference>
<dbReference type="FunFam" id="1.10.3720.10:FF:000088">
    <property type="entry name" value="Iron(III) ABC transporter, permease protein"/>
    <property type="match status" value="1"/>
</dbReference>
<evidence type="ECO:0000256" key="7">
    <source>
        <dbReference type="ARBA" id="ARBA00023136"/>
    </source>
</evidence>
<feature type="transmembrane region" description="Helical" evidence="8">
    <location>
        <begin position="229"/>
        <end position="249"/>
    </location>
</feature>
<dbReference type="Proteomes" id="UP000434580">
    <property type="component" value="Unassembled WGS sequence"/>
</dbReference>
<feature type="transmembrane region" description="Helical" evidence="8">
    <location>
        <begin position="270"/>
        <end position="297"/>
    </location>
</feature>
<dbReference type="PANTHER" id="PTHR43357">
    <property type="entry name" value="INNER MEMBRANE ABC TRANSPORTER PERMEASE PROTEIN YDCV"/>
    <property type="match status" value="1"/>
</dbReference>
<dbReference type="GO" id="GO:0005886">
    <property type="term" value="C:plasma membrane"/>
    <property type="evidence" value="ECO:0007669"/>
    <property type="project" value="UniProtKB-SubCell"/>
</dbReference>
<gene>
    <name evidence="10" type="primary">phnV</name>
    <name evidence="10" type="ORF">DPBNPPHM_00739</name>
</gene>
<evidence type="ECO:0000256" key="1">
    <source>
        <dbReference type="ARBA" id="ARBA00004429"/>
    </source>
</evidence>
<comment type="similarity">
    <text evidence="8">Belongs to the binding-protein-dependent transport system permease family.</text>
</comment>
<dbReference type="GO" id="GO:0055085">
    <property type="term" value="P:transmembrane transport"/>
    <property type="evidence" value="ECO:0007669"/>
    <property type="project" value="InterPro"/>
</dbReference>
<feature type="transmembrane region" description="Helical" evidence="8">
    <location>
        <begin position="317"/>
        <end position="339"/>
    </location>
</feature>
<keyword evidence="4" id="KW-0997">Cell inner membrane</keyword>
<evidence type="ECO:0000256" key="3">
    <source>
        <dbReference type="ARBA" id="ARBA00022475"/>
    </source>
</evidence>
<comment type="subcellular location">
    <subcellularLocation>
        <location evidence="1">Cell inner membrane</location>
        <topology evidence="1">Multi-pass membrane protein</topology>
    </subcellularLocation>
    <subcellularLocation>
        <location evidence="8">Cell membrane</location>
        <topology evidence="8">Multi-pass membrane protein</topology>
    </subcellularLocation>
</comment>
<dbReference type="InterPro" id="IPR035906">
    <property type="entry name" value="MetI-like_sf"/>
</dbReference>
<dbReference type="OrthoDB" id="9790211at2"/>
<feature type="transmembrane region" description="Helical" evidence="8">
    <location>
        <begin position="85"/>
        <end position="105"/>
    </location>
</feature>
<feature type="transmembrane region" description="Helical" evidence="8">
    <location>
        <begin position="504"/>
        <end position="524"/>
    </location>
</feature>
<feature type="transmembrane region" description="Helical" evidence="8">
    <location>
        <begin position="451"/>
        <end position="472"/>
    </location>
</feature>
<name>A0A5S9N4V2_9GAMM</name>
<proteinExistence type="inferred from homology"/>
<dbReference type="Pfam" id="PF00528">
    <property type="entry name" value="BPD_transp_1"/>
    <property type="match status" value="2"/>
</dbReference>
<dbReference type="Gene3D" id="1.10.3720.10">
    <property type="entry name" value="MetI-like"/>
    <property type="match status" value="2"/>
</dbReference>
<feature type="domain" description="ABC transmembrane type-1" evidence="9">
    <location>
        <begin position="318"/>
        <end position="523"/>
    </location>
</feature>
<keyword evidence="5 8" id="KW-0812">Transmembrane</keyword>
<evidence type="ECO:0000313" key="11">
    <source>
        <dbReference type="Proteomes" id="UP000434580"/>
    </source>
</evidence>
<dbReference type="CDD" id="cd06261">
    <property type="entry name" value="TM_PBP2"/>
    <property type="match status" value="2"/>
</dbReference>
<evidence type="ECO:0000256" key="2">
    <source>
        <dbReference type="ARBA" id="ARBA00022448"/>
    </source>
</evidence>
<keyword evidence="2 8" id="KW-0813">Transport</keyword>
<evidence type="ECO:0000256" key="6">
    <source>
        <dbReference type="ARBA" id="ARBA00022989"/>
    </source>
</evidence>
<keyword evidence="3" id="KW-1003">Cell membrane</keyword>